<dbReference type="InterPro" id="IPR036396">
    <property type="entry name" value="Cyt_P450_sf"/>
</dbReference>
<dbReference type="Pfam" id="PF00067">
    <property type="entry name" value="p450"/>
    <property type="match status" value="1"/>
</dbReference>
<keyword evidence="17" id="KW-1185">Reference proteome</keyword>
<accession>A0A7R8YNB6</accession>
<organism evidence="16 17">
    <name type="scientific">Hermetia illucens</name>
    <name type="common">Black soldier fly</name>
    <dbReference type="NCBI Taxonomy" id="343691"/>
    <lineage>
        <taxon>Eukaryota</taxon>
        <taxon>Metazoa</taxon>
        <taxon>Ecdysozoa</taxon>
        <taxon>Arthropoda</taxon>
        <taxon>Hexapoda</taxon>
        <taxon>Insecta</taxon>
        <taxon>Pterygota</taxon>
        <taxon>Neoptera</taxon>
        <taxon>Endopterygota</taxon>
        <taxon>Diptera</taxon>
        <taxon>Brachycera</taxon>
        <taxon>Stratiomyomorpha</taxon>
        <taxon>Stratiomyidae</taxon>
        <taxon>Hermetiinae</taxon>
        <taxon>Hermetia</taxon>
    </lineage>
</organism>
<dbReference type="PANTHER" id="PTHR24292:SF103">
    <property type="entry name" value="CYTOCHROME P450 6BS1"/>
    <property type="match status" value="1"/>
</dbReference>
<gene>
    <name evidence="16" type="ORF">HERILL_LOCUS2719</name>
</gene>
<dbReference type="SUPFAM" id="SSF48264">
    <property type="entry name" value="Cytochrome P450"/>
    <property type="match status" value="1"/>
</dbReference>
<evidence type="ECO:0000256" key="9">
    <source>
        <dbReference type="ARBA" id="ARBA00023002"/>
    </source>
</evidence>
<dbReference type="InterPro" id="IPR050476">
    <property type="entry name" value="Insect_CytP450_Detox"/>
</dbReference>
<dbReference type="PRINTS" id="PR00385">
    <property type="entry name" value="P450"/>
</dbReference>
<evidence type="ECO:0000256" key="1">
    <source>
        <dbReference type="ARBA" id="ARBA00001971"/>
    </source>
</evidence>
<evidence type="ECO:0000256" key="11">
    <source>
        <dbReference type="ARBA" id="ARBA00023033"/>
    </source>
</evidence>
<comment type="cofactor">
    <cofactor evidence="1 13">
        <name>heme</name>
        <dbReference type="ChEBI" id="CHEBI:30413"/>
    </cofactor>
</comment>
<evidence type="ECO:0000256" key="2">
    <source>
        <dbReference type="ARBA" id="ARBA00004174"/>
    </source>
</evidence>
<keyword evidence="9 14" id="KW-0560">Oxidoreductase</keyword>
<dbReference type="OMA" id="LEAERWH"/>
<dbReference type="CDD" id="cd11056">
    <property type="entry name" value="CYP6-like"/>
    <property type="match status" value="1"/>
</dbReference>
<comment type="similarity">
    <text evidence="4 14">Belongs to the cytochrome P450 family.</text>
</comment>
<comment type="subcellular location">
    <subcellularLocation>
        <location evidence="3">Endoplasmic reticulum membrane</location>
        <topology evidence="3">Peripheral membrane protein</topology>
    </subcellularLocation>
    <subcellularLocation>
        <location evidence="2">Microsome membrane</location>
        <topology evidence="2">Peripheral membrane protein</topology>
    </subcellularLocation>
</comment>
<feature type="binding site" description="axial binding residue" evidence="13">
    <location>
        <position position="443"/>
    </location>
    <ligand>
        <name>heme</name>
        <dbReference type="ChEBI" id="CHEBI:30413"/>
    </ligand>
    <ligandPart>
        <name>Fe</name>
        <dbReference type="ChEBI" id="CHEBI:18248"/>
    </ligandPart>
</feature>
<dbReference type="FunFam" id="1.10.630.10:FF:000042">
    <property type="entry name" value="Cytochrome P450"/>
    <property type="match status" value="1"/>
</dbReference>
<keyword evidence="5 13" id="KW-0349">Heme</keyword>
<evidence type="ECO:0000256" key="4">
    <source>
        <dbReference type="ARBA" id="ARBA00010617"/>
    </source>
</evidence>
<dbReference type="GO" id="GO:0004497">
    <property type="term" value="F:monooxygenase activity"/>
    <property type="evidence" value="ECO:0007669"/>
    <property type="project" value="UniProtKB-KW"/>
</dbReference>
<evidence type="ECO:0000256" key="3">
    <source>
        <dbReference type="ARBA" id="ARBA00004406"/>
    </source>
</evidence>
<keyword evidence="12 15" id="KW-0472">Membrane</keyword>
<dbReference type="EMBL" id="LR899009">
    <property type="protein sequence ID" value="CAD7079506.1"/>
    <property type="molecule type" value="Genomic_DNA"/>
</dbReference>
<dbReference type="InterPro" id="IPR002401">
    <property type="entry name" value="Cyt_P450_E_grp-I"/>
</dbReference>
<evidence type="ECO:0000256" key="15">
    <source>
        <dbReference type="SAM" id="Phobius"/>
    </source>
</evidence>
<evidence type="ECO:0000256" key="6">
    <source>
        <dbReference type="ARBA" id="ARBA00022723"/>
    </source>
</evidence>
<dbReference type="GO" id="GO:0020037">
    <property type="term" value="F:heme binding"/>
    <property type="evidence" value="ECO:0007669"/>
    <property type="project" value="InterPro"/>
</dbReference>
<evidence type="ECO:0000256" key="10">
    <source>
        <dbReference type="ARBA" id="ARBA00023004"/>
    </source>
</evidence>
<reference evidence="16 17" key="1">
    <citation type="submission" date="2020-11" db="EMBL/GenBank/DDBJ databases">
        <authorList>
            <person name="Wallbank WR R."/>
            <person name="Pardo Diaz C."/>
            <person name="Kozak K."/>
            <person name="Martin S."/>
            <person name="Jiggins C."/>
            <person name="Moest M."/>
            <person name="Warren A I."/>
            <person name="Generalovic N T."/>
            <person name="Byers J.R.P. K."/>
            <person name="Montejo-Kovacevich G."/>
            <person name="Yen C E."/>
        </authorList>
    </citation>
    <scope>NUCLEOTIDE SEQUENCE [LARGE SCALE GENOMIC DNA]</scope>
</reference>
<dbReference type="Proteomes" id="UP000594454">
    <property type="component" value="Chromosome 1"/>
</dbReference>
<evidence type="ECO:0000313" key="17">
    <source>
        <dbReference type="Proteomes" id="UP000594454"/>
    </source>
</evidence>
<keyword evidence="10 13" id="KW-0408">Iron</keyword>
<evidence type="ECO:0000256" key="7">
    <source>
        <dbReference type="ARBA" id="ARBA00022824"/>
    </source>
</evidence>
<dbReference type="PANTHER" id="PTHR24292">
    <property type="entry name" value="CYTOCHROME P450"/>
    <property type="match status" value="1"/>
</dbReference>
<sequence length="499" mass="57641">MDCLFIVSSIVIALITFVYLTFKWKYLYWKNRGMQYLEPSFPLGNIPFKKIHFTQFSVDALKLKETSPLIGAYLVTKPVAVPLKVDLIQNILVKDFSSFHDRGVYVNEVDDPLSAHMFNLDGERWKTVRTKLSPTFTSGKMKFMFSTVVEVAERFNHTLAGLIKIKSEIELVDLLERFTTDVIGSCAFGIECNSLKDPNFIFRHYGQKVTEVPLLRHLFVSAFPNFARKIHMRVIDKDIADFFIETVRKTIDYREKNNVRRNDFMDLLIEINKDSNENSEGVGISKKLSIEDMAAQAFLFFVAGFETSSATMVFCLYELALNSDIQEKCRQEIDDVLKKYDENLTYEAIEEMTYLDQTIKETLRKYPPIGFLIRKAVRDYPVPNTKVVIEKGMEVYIPLYGIHHDPEIYPNPEKFNPDRFLPEEMKNRSPGSFLAFGDGPRNCVGQRFAKMQTRIGLVTLLKNYRFRTCVKTPVPMVIEPFRGILSPKGSKLFLEVEKV</sequence>
<keyword evidence="8" id="KW-0492">Microsome</keyword>
<dbReference type="PROSITE" id="PS00086">
    <property type="entry name" value="CYTOCHROME_P450"/>
    <property type="match status" value="1"/>
</dbReference>
<keyword evidence="15" id="KW-1133">Transmembrane helix</keyword>
<dbReference type="InterPro" id="IPR017972">
    <property type="entry name" value="Cyt_P450_CS"/>
</dbReference>
<evidence type="ECO:0000313" key="16">
    <source>
        <dbReference type="EMBL" id="CAD7079506.1"/>
    </source>
</evidence>
<evidence type="ECO:0000256" key="13">
    <source>
        <dbReference type="PIRSR" id="PIRSR602401-1"/>
    </source>
</evidence>
<evidence type="ECO:0000256" key="12">
    <source>
        <dbReference type="ARBA" id="ARBA00023136"/>
    </source>
</evidence>
<dbReference type="GO" id="GO:0005506">
    <property type="term" value="F:iron ion binding"/>
    <property type="evidence" value="ECO:0007669"/>
    <property type="project" value="InterPro"/>
</dbReference>
<name>A0A7R8YNB6_HERIL</name>
<proteinExistence type="inferred from homology"/>
<feature type="transmembrane region" description="Helical" evidence="15">
    <location>
        <begin position="6"/>
        <end position="22"/>
    </location>
</feature>
<evidence type="ECO:0000256" key="5">
    <source>
        <dbReference type="ARBA" id="ARBA00022617"/>
    </source>
</evidence>
<dbReference type="PRINTS" id="PR00463">
    <property type="entry name" value="EP450I"/>
</dbReference>
<keyword evidence="11 14" id="KW-0503">Monooxygenase</keyword>
<dbReference type="AlphaFoldDB" id="A0A7R8YNB6"/>
<dbReference type="OrthoDB" id="2789670at2759"/>
<evidence type="ECO:0008006" key="18">
    <source>
        <dbReference type="Google" id="ProtNLM"/>
    </source>
</evidence>
<dbReference type="Gene3D" id="1.10.630.10">
    <property type="entry name" value="Cytochrome P450"/>
    <property type="match status" value="1"/>
</dbReference>
<evidence type="ECO:0000256" key="14">
    <source>
        <dbReference type="RuleBase" id="RU000461"/>
    </source>
</evidence>
<dbReference type="InterPro" id="IPR001128">
    <property type="entry name" value="Cyt_P450"/>
</dbReference>
<dbReference type="InParanoid" id="A0A7R8YNB6"/>
<keyword evidence="6 13" id="KW-0479">Metal-binding</keyword>
<evidence type="ECO:0000256" key="8">
    <source>
        <dbReference type="ARBA" id="ARBA00022848"/>
    </source>
</evidence>
<dbReference type="GO" id="GO:0005789">
    <property type="term" value="C:endoplasmic reticulum membrane"/>
    <property type="evidence" value="ECO:0007669"/>
    <property type="project" value="UniProtKB-SubCell"/>
</dbReference>
<keyword evidence="15" id="KW-0812">Transmembrane</keyword>
<dbReference type="GO" id="GO:0016705">
    <property type="term" value="F:oxidoreductase activity, acting on paired donors, with incorporation or reduction of molecular oxygen"/>
    <property type="evidence" value="ECO:0007669"/>
    <property type="project" value="InterPro"/>
</dbReference>
<keyword evidence="7" id="KW-0256">Endoplasmic reticulum</keyword>
<protein>
    <recommendedName>
        <fullName evidence="18">Cytochrome P450</fullName>
    </recommendedName>
</protein>